<comment type="cofactor">
    <cofactor evidence="2">
        <name>thiamine diphosphate</name>
        <dbReference type="ChEBI" id="CHEBI:58937"/>
    </cofactor>
</comment>
<dbReference type="GO" id="GO:0000287">
    <property type="term" value="F:magnesium ion binding"/>
    <property type="evidence" value="ECO:0007669"/>
    <property type="project" value="InterPro"/>
</dbReference>
<evidence type="ECO:0000259" key="12">
    <source>
        <dbReference type="Pfam" id="PF02775"/>
    </source>
</evidence>
<dbReference type="GO" id="GO:0030976">
    <property type="term" value="F:thiamine pyrophosphate binding"/>
    <property type="evidence" value="ECO:0007669"/>
    <property type="project" value="InterPro"/>
</dbReference>
<dbReference type="InterPro" id="IPR000399">
    <property type="entry name" value="TPP-bd_CS"/>
</dbReference>
<keyword evidence="15" id="KW-1185">Reference proteome</keyword>
<evidence type="ECO:0000259" key="13">
    <source>
        <dbReference type="Pfam" id="PF02776"/>
    </source>
</evidence>
<dbReference type="CDD" id="cd07035">
    <property type="entry name" value="TPP_PYR_POX_like"/>
    <property type="match status" value="1"/>
</dbReference>
<dbReference type="FunFam" id="3.40.50.970:FF:000007">
    <property type="entry name" value="Acetolactate synthase"/>
    <property type="match status" value="1"/>
</dbReference>
<dbReference type="SUPFAM" id="SSF52518">
    <property type="entry name" value="Thiamin diphosphate-binding fold (THDP-binding)"/>
    <property type="match status" value="2"/>
</dbReference>
<dbReference type="Gene3D" id="3.40.50.1220">
    <property type="entry name" value="TPP-binding domain"/>
    <property type="match status" value="1"/>
</dbReference>
<dbReference type="GO" id="GO:0050660">
    <property type="term" value="F:flavin adenine dinucleotide binding"/>
    <property type="evidence" value="ECO:0007669"/>
    <property type="project" value="TreeGrafter"/>
</dbReference>
<name>A0AA35SL53_GEOBA</name>
<dbReference type="Pfam" id="PF00205">
    <property type="entry name" value="TPP_enzyme_M"/>
    <property type="match status" value="1"/>
</dbReference>
<dbReference type="Proteomes" id="UP001174909">
    <property type="component" value="Unassembled WGS sequence"/>
</dbReference>
<comment type="similarity">
    <text evidence="3 10">Belongs to the TPP enzyme family.</text>
</comment>
<dbReference type="InterPro" id="IPR029061">
    <property type="entry name" value="THDP-binding"/>
</dbReference>
<evidence type="ECO:0000313" key="15">
    <source>
        <dbReference type="Proteomes" id="UP001174909"/>
    </source>
</evidence>
<accession>A0AA35SL53</accession>
<keyword evidence="5" id="KW-0479">Metal-binding</keyword>
<reference evidence="14" key="1">
    <citation type="submission" date="2023-03" db="EMBL/GenBank/DDBJ databases">
        <authorList>
            <person name="Steffen K."/>
            <person name="Cardenas P."/>
        </authorList>
    </citation>
    <scope>NUCLEOTIDE SEQUENCE</scope>
</reference>
<comment type="caution">
    <text evidence="14">The sequence shown here is derived from an EMBL/GenBank/DDBJ whole genome shotgun (WGS) entry which is preliminary data.</text>
</comment>
<evidence type="ECO:0000256" key="4">
    <source>
        <dbReference type="ARBA" id="ARBA00018936"/>
    </source>
</evidence>
<protein>
    <recommendedName>
        <fullName evidence="4">2-hydroxyacyl-CoA lyase 2</fullName>
    </recommendedName>
    <alternativeName>
        <fullName evidence="7">IlvB-like protein</fullName>
    </alternativeName>
</protein>
<dbReference type="InterPro" id="IPR011766">
    <property type="entry name" value="TPP_enzyme_TPP-bd"/>
</dbReference>
<dbReference type="PROSITE" id="PS00187">
    <property type="entry name" value="TPP_ENZYMES"/>
    <property type="match status" value="1"/>
</dbReference>
<dbReference type="GO" id="GO:0005948">
    <property type="term" value="C:acetolactate synthase complex"/>
    <property type="evidence" value="ECO:0007669"/>
    <property type="project" value="TreeGrafter"/>
</dbReference>
<evidence type="ECO:0000259" key="11">
    <source>
        <dbReference type="Pfam" id="PF00205"/>
    </source>
</evidence>
<evidence type="ECO:0000256" key="2">
    <source>
        <dbReference type="ARBA" id="ARBA00001964"/>
    </source>
</evidence>
<dbReference type="GO" id="GO:0009097">
    <property type="term" value="P:isoleucine biosynthetic process"/>
    <property type="evidence" value="ECO:0007669"/>
    <property type="project" value="TreeGrafter"/>
</dbReference>
<feature type="domain" description="Thiamine pyrophosphate enzyme N-terminal TPP-binding" evidence="13">
    <location>
        <begin position="7"/>
        <end position="122"/>
    </location>
</feature>
<comment type="catalytic activity">
    <reaction evidence="8">
        <text>2-hydroxyoctadecanoyl-CoA = heptadecanal + formyl-CoA</text>
        <dbReference type="Rhea" id="RHEA:55196"/>
        <dbReference type="ChEBI" id="CHEBI:57376"/>
        <dbReference type="ChEBI" id="CHEBI:74116"/>
        <dbReference type="ChEBI" id="CHEBI:138631"/>
    </reaction>
    <physiologicalReaction direction="left-to-right" evidence="8">
        <dbReference type="Rhea" id="RHEA:55197"/>
    </physiologicalReaction>
</comment>
<feature type="domain" description="Thiamine pyrophosphate enzyme TPP-binding" evidence="12">
    <location>
        <begin position="390"/>
        <end position="491"/>
    </location>
</feature>
<comment type="cofactor">
    <cofactor evidence="1">
        <name>Mg(2+)</name>
        <dbReference type="ChEBI" id="CHEBI:18420"/>
    </cofactor>
</comment>
<feature type="domain" description="Thiamine pyrophosphate enzyme central" evidence="11">
    <location>
        <begin position="197"/>
        <end position="330"/>
    </location>
</feature>
<evidence type="ECO:0000256" key="7">
    <source>
        <dbReference type="ARBA" id="ARBA00030510"/>
    </source>
</evidence>
<organism evidence="14 15">
    <name type="scientific">Geodia barretti</name>
    <name type="common">Barrett's horny sponge</name>
    <dbReference type="NCBI Taxonomy" id="519541"/>
    <lineage>
        <taxon>Eukaryota</taxon>
        <taxon>Metazoa</taxon>
        <taxon>Porifera</taxon>
        <taxon>Demospongiae</taxon>
        <taxon>Heteroscleromorpha</taxon>
        <taxon>Tetractinellida</taxon>
        <taxon>Astrophorina</taxon>
        <taxon>Geodiidae</taxon>
        <taxon>Geodia</taxon>
    </lineage>
</organism>
<evidence type="ECO:0000313" key="14">
    <source>
        <dbReference type="EMBL" id="CAI8030721.1"/>
    </source>
</evidence>
<gene>
    <name evidence="14" type="ORF">GBAR_LOCUS17424</name>
</gene>
<dbReference type="GO" id="GO:0009099">
    <property type="term" value="P:L-valine biosynthetic process"/>
    <property type="evidence" value="ECO:0007669"/>
    <property type="project" value="TreeGrafter"/>
</dbReference>
<dbReference type="Pfam" id="PF02775">
    <property type="entry name" value="TPP_enzyme_C"/>
    <property type="match status" value="1"/>
</dbReference>
<dbReference type="SUPFAM" id="SSF52467">
    <property type="entry name" value="DHS-like NAD/FAD-binding domain"/>
    <property type="match status" value="1"/>
</dbReference>
<dbReference type="InterPro" id="IPR012000">
    <property type="entry name" value="Thiamin_PyroP_enz_cen_dom"/>
</dbReference>
<sequence>MFMPDLNGGHLFIRCLKQEGVRKIFTIVGDTILPLVDAAADEGIEFIDTRHEGAAMHMADGYARITGEPAVAMFTGGPGFANAISGLPAIYTSESPVIFVAGCAELPEKGQATFQEIDQVAMAAPVSKGSWLIHDKNRIPEFVATAFRTAMSGRPGPVHLTLPIDLQEAPISEEDLPPYLPHEYRSMGRAHGDPNLIQQAATLLANAQRPVIIAGNPARYSVEPAQLEALVEAAGAPIFTVEQARGLIDDLHPLCFGYADGALNRTARRFREADVVLLLGKRLDHRYRYGGVFSPEAKIIQADPSPAEIGRNRGVAVGLLGDLGAIVDQLTGAAQMNRNVGPWLDTLRQDQTAWQDSLRSNATGDAPMHPLDVYTRIEHLIDEDTFIVLDGGDYVQWGRCYLPARSPGHFIRLGPLSHLGGAIPYAMAAKLAYPNSKVLAFMGDGSFGFYSMEYDTCIRHNLPITGIMGNDSNWGIDKTFQLAYFGRDVGTSLRYVRGEGIDCLKMPPHTAAKPTSEEANMLKIGHEVVRPGRHWGDAEITIPVPEELETVPGIPMTNRETDWYTREYPLETMNITERASRDWANTLRDLHAEMREIRKEHDKLNSNLIMAARATAEMESTAEATGEDISEAIKEKARQLGYLEVGITNYDPRYDYKSKRGFTVLPHAICLAYEQDFEPTQTIPSVDAEIVHSSTYRTQAAAGLELGNFIRSQGYKAHVVHSSDSTGPVIPMFVAAGLGSLGACGYLLSPHSGNRMRLMMITTDANVSYDEPVDYGIHAFCQKYGLKNTMEHYAATGQVLGKGTHDLEGYNLEGKGYFGPGELPVFERNFFDMPHGNSDEWSFEQMKDAARDNNGEIPDSMVEDLKLQIERSIALQSGDVLQQMAEDQDYI</sequence>
<dbReference type="PANTHER" id="PTHR18968">
    <property type="entry name" value="THIAMINE PYROPHOSPHATE ENZYMES"/>
    <property type="match status" value="1"/>
</dbReference>
<evidence type="ECO:0000256" key="5">
    <source>
        <dbReference type="ARBA" id="ARBA00022723"/>
    </source>
</evidence>
<evidence type="ECO:0000256" key="9">
    <source>
        <dbReference type="ARBA" id="ARBA00048767"/>
    </source>
</evidence>
<evidence type="ECO:0000256" key="6">
    <source>
        <dbReference type="ARBA" id="ARBA00023052"/>
    </source>
</evidence>
<dbReference type="GO" id="GO:0003984">
    <property type="term" value="F:acetolactate synthase activity"/>
    <property type="evidence" value="ECO:0007669"/>
    <property type="project" value="TreeGrafter"/>
</dbReference>
<dbReference type="Gene3D" id="3.40.50.970">
    <property type="match status" value="2"/>
</dbReference>
<dbReference type="InterPro" id="IPR045229">
    <property type="entry name" value="TPP_enz"/>
</dbReference>
<evidence type="ECO:0000256" key="1">
    <source>
        <dbReference type="ARBA" id="ARBA00001946"/>
    </source>
</evidence>
<comment type="catalytic activity">
    <reaction evidence="9">
        <text>(2R)-hydroxyhexadecanoyl-CoA = pentadecanal + formyl-CoA</text>
        <dbReference type="Rhea" id="RHEA:55212"/>
        <dbReference type="ChEBI" id="CHEBI:17302"/>
        <dbReference type="ChEBI" id="CHEBI:57376"/>
        <dbReference type="ChEBI" id="CHEBI:138654"/>
    </reaction>
    <physiologicalReaction direction="left-to-right" evidence="9">
        <dbReference type="Rhea" id="RHEA:55213"/>
    </physiologicalReaction>
</comment>
<dbReference type="AlphaFoldDB" id="A0AA35SL53"/>
<dbReference type="InterPro" id="IPR012001">
    <property type="entry name" value="Thiamin_PyroP_enz_TPP-bd_dom"/>
</dbReference>
<dbReference type="Pfam" id="PF02776">
    <property type="entry name" value="TPP_enzyme_N"/>
    <property type="match status" value="1"/>
</dbReference>
<dbReference type="InterPro" id="IPR029035">
    <property type="entry name" value="DHS-like_NAD/FAD-binding_dom"/>
</dbReference>
<evidence type="ECO:0000256" key="3">
    <source>
        <dbReference type="ARBA" id="ARBA00007812"/>
    </source>
</evidence>
<dbReference type="EMBL" id="CASHTH010002493">
    <property type="protein sequence ID" value="CAI8030721.1"/>
    <property type="molecule type" value="Genomic_DNA"/>
</dbReference>
<evidence type="ECO:0000256" key="8">
    <source>
        <dbReference type="ARBA" id="ARBA00048738"/>
    </source>
</evidence>
<proteinExistence type="inferred from homology"/>
<keyword evidence="6 10" id="KW-0786">Thiamine pyrophosphate</keyword>
<dbReference type="PANTHER" id="PTHR18968:SF166">
    <property type="entry name" value="2-HYDROXYACYL-COA LYASE 2"/>
    <property type="match status" value="1"/>
</dbReference>
<evidence type="ECO:0000256" key="10">
    <source>
        <dbReference type="RuleBase" id="RU362132"/>
    </source>
</evidence>